<dbReference type="Proteomes" id="UP001145114">
    <property type="component" value="Unassembled WGS sequence"/>
</dbReference>
<protein>
    <submittedName>
        <fullName evidence="1">Uncharacterized protein</fullName>
    </submittedName>
</protein>
<evidence type="ECO:0000313" key="1">
    <source>
        <dbReference type="EMBL" id="KAJ1672947.1"/>
    </source>
</evidence>
<name>A0ACC1H9Y2_9FUNG</name>
<accession>A0ACC1H9Y2</accession>
<proteinExistence type="predicted"/>
<comment type="caution">
    <text evidence="1">The sequence shown here is derived from an EMBL/GenBank/DDBJ whole genome shotgun (WGS) entry which is preliminary data.</text>
</comment>
<feature type="non-terminal residue" evidence="1">
    <location>
        <position position="82"/>
    </location>
</feature>
<reference evidence="1" key="1">
    <citation type="submission" date="2022-06" db="EMBL/GenBank/DDBJ databases">
        <title>Phylogenomic reconstructions and comparative analyses of Kickxellomycotina fungi.</title>
        <authorList>
            <person name="Reynolds N.K."/>
            <person name="Stajich J.E."/>
            <person name="Barry K."/>
            <person name="Grigoriev I.V."/>
            <person name="Crous P."/>
            <person name="Smith M.E."/>
        </authorList>
    </citation>
    <scope>NUCLEOTIDE SEQUENCE</scope>
    <source>
        <strain evidence="1">RSA 2271</strain>
    </source>
</reference>
<dbReference type="EMBL" id="JAMZIH010007593">
    <property type="protein sequence ID" value="KAJ1672947.1"/>
    <property type="molecule type" value="Genomic_DNA"/>
</dbReference>
<gene>
    <name evidence="1" type="ORF">EV182_006176</name>
</gene>
<evidence type="ECO:0000313" key="2">
    <source>
        <dbReference type="Proteomes" id="UP001145114"/>
    </source>
</evidence>
<sequence>MFQSEYPGVELPPQDVASFAFSRAQTTVFGRDKSTPVIIDGHTRESISFAELQAWSKGFAAGLIHNLGIARDDLVLMLADND</sequence>
<organism evidence="1 2">
    <name type="scientific">Spiromyces aspiralis</name>
    <dbReference type="NCBI Taxonomy" id="68401"/>
    <lineage>
        <taxon>Eukaryota</taxon>
        <taxon>Fungi</taxon>
        <taxon>Fungi incertae sedis</taxon>
        <taxon>Zoopagomycota</taxon>
        <taxon>Kickxellomycotina</taxon>
        <taxon>Kickxellomycetes</taxon>
        <taxon>Kickxellales</taxon>
        <taxon>Kickxellaceae</taxon>
        <taxon>Spiromyces</taxon>
    </lineage>
</organism>
<keyword evidence="2" id="KW-1185">Reference proteome</keyword>